<dbReference type="Proteomes" id="UP001222325">
    <property type="component" value="Unassembled WGS sequence"/>
</dbReference>
<proteinExistence type="predicted"/>
<dbReference type="AlphaFoldDB" id="A0AAD6UFX8"/>
<keyword evidence="3" id="KW-1185">Reference proteome</keyword>
<evidence type="ECO:0000256" key="1">
    <source>
        <dbReference type="SAM" id="MobiDB-lite"/>
    </source>
</evidence>
<feature type="region of interest" description="Disordered" evidence="1">
    <location>
        <begin position="193"/>
        <end position="224"/>
    </location>
</feature>
<accession>A0AAD6UFX8</accession>
<evidence type="ECO:0000313" key="2">
    <source>
        <dbReference type="EMBL" id="KAJ7100026.1"/>
    </source>
</evidence>
<comment type="caution">
    <text evidence="2">The sequence shown here is derived from an EMBL/GenBank/DDBJ whole genome shotgun (WGS) entry which is preliminary data.</text>
</comment>
<reference evidence="2" key="1">
    <citation type="submission" date="2023-03" db="EMBL/GenBank/DDBJ databases">
        <title>Massive genome expansion in bonnet fungi (Mycena s.s.) driven by repeated elements and novel gene families across ecological guilds.</title>
        <authorList>
            <consortium name="Lawrence Berkeley National Laboratory"/>
            <person name="Harder C.B."/>
            <person name="Miyauchi S."/>
            <person name="Viragh M."/>
            <person name="Kuo A."/>
            <person name="Thoen E."/>
            <person name="Andreopoulos B."/>
            <person name="Lu D."/>
            <person name="Skrede I."/>
            <person name="Drula E."/>
            <person name="Henrissat B."/>
            <person name="Morin E."/>
            <person name="Kohler A."/>
            <person name="Barry K."/>
            <person name="LaButti K."/>
            <person name="Morin E."/>
            <person name="Salamov A."/>
            <person name="Lipzen A."/>
            <person name="Mereny Z."/>
            <person name="Hegedus B."/>
            <person name="Baldrian P."/>
            <person name="Stursova M."/>
            <person name="Weitz H."/>
            <person name="Taylor A."/>
            <person name="Grigoriev I.V."/>
            <person name="Nagy L.G."/>
            <person name="Martin F."/>
            <person name="Kauserud H."/>
        </authorList>
    </citation>
    <scope>NUCLEOTIDE SEQUENCE</scope>
    <source>
        <strain evidence="2">CBHHK173m</strain>
    </source>
</reference>
<organism evidence="2 3">
    <name type="scientific">Mycena belliarum</name>
    <dbReference type="NCBI Taxonomy" id="1033014"/>
    <lineage>
        <taxon>Eukaryota</taxon>
        <taxon>Fungi</taxon>
        <taxon>Dikarya</taxon>
        <taxon>Basidiomycota</taxon>
        <taxon>Agaricomycotina</taxon>
        <taxon>Agaricomycetes</taxon>
        <taxon>Agaricomycetidae</taxon>
        <taxon>Agaricales</taxon>
        <taxon>Marasmiineae</taxon>
        <taxon>Mycenaceae</taxon>
        <taxon>Mycena</taxon>
    </lineage>
</organism>
<name>A0AAD6UFX8_9AGAR</name>
<dbReference type="EMBL" id="JARJCN010000006">
    <property type="protein sequence ID" value="KAJ7100026.1"/>
    <property type="molecule type" value="Genomic_DNA"/>
</dbReference>
<protein>
    <submittedName>
        <fullName evidence="2">Uncharacterized protein</fullName>
    </submittedName>
</protein>
<sequence>MAGQAHDVATYQTTYGVSAPRNRGTFPSKKARQRAIDGRLGTIEPHYLYTSIPAGRGGHGNVVGACCEILTLQPYFLDTEGTLRTVNAVARETRNGKDRRFCPNCEEFAQKAANQFLGLRIIDTVTGTIYQSDQTKAAFATAAAQQAFKEQQMAAQQKISHDAYLAQQMSQLSVVPQSAMPKTVKYYQQTQSAPTFPLAGPSNTDESSKKSTRRSKSNKTTLRY</sequence>
<evidence type="ECO:0000313" key="3">
    <source>
        <dbReference type="Proteomes" id="UP001222325"/>
    </source>
</evidence>
<gene>
    <name evidence="2" type="ORF">B0H15DRAFT_818410</name>
</gene>